<evidence type="ECO:0000313" key="2">
    <source>
        <dbReference type="EMBL" id="OWK31455.1"/>
    </source>
</evidence>
<accession>A0A245ZNZ6</accession>
<feature type="transmembrane region" description="Helical" evidence="1">
    <location>
        <begin position="48"/>
        <end position="71"/>
    </location>
</feature>
<dbReference type="EMBL" id="NBBI01000002">
    <property type="protein sequence ID" value="OWK31455.1"/>
    <property type="molecule type" value="Genomic_DNA"/>
</dbReference>
<feature type="transmembrane region" description="Helical" evidence="1">
    <location>
        <begin position="91"/>
        <end position="111"/>
    </location>
</feature>
<reference evidence="2 3" key="1">
    <citation type="submission" date="2017-03" db="EMBL/GenBank/DDBJ databases">
        <title>Genome sequence of Sphingomonas dokdonensis DSM 21029.</title>
        <authorList>
            <person name="Poehlein A."/>
            <person name="Wuebbeler J.H."/>
            <person name="Steinbuechel A."/>
            <person name="Daniel R."/>
        </authorList>
    </citation>
    <scope>NUCLEOTIDE SEQUENCE [LARGE SCALE GENOMIC DNA]</scope>
    <source>
        <strain evidence="2 3">DSM 21029</strain>
    </source>
</reference>
<comment type="caution">
    <text evidence="2">The sequence shown here is derived from an EMBL/GenBank/DDBJ whole genome shotgun (WGS) entry which is preliminary data.</text>
</comment>
<dbReference type="Proteomes" id="UP000197290">
    <property type="component" value="Unassembled WGS sequence"/>
</dbReference>
<feature type="transmembrane region" description="Helical" evidence="1">
    <location>
        <begin position="149"/>
        <end position="171"/>
    </location>
</feature>
<organism evidence="2 3">
    <name type="scientific">Sphingomonas dokdonensis</name>
    <dbReference type="NCBI Taxonomy" id="344880"/>
    <lineage>
        <taxon>Bacteria</taxon>
        <taxon>Pseudomonadati</taxon>
        <taxon>Pseudomonadota</taxon>
        <taxon>Alphaproteobacteria</taxon>
        <taxon>Sphingomonadales</taxon>
        <taxon>Sphingomonadaceae</taxon>
        <taxon>Sphingomonas</taxon>
    </lineage>
</organism>
<keyword evidence="1" id="KW-0812">Transmembrane</keyword>
<dbReference type="OrthoDB" id="6396247at2"/>
<keyword evidence="1" id="KW-1133">Transmembrane helix</keyword>
<feature type="transmembrane region" description="Helical" evidence="1">
    <location>
        <begin position="183"/>
        <end position="206"/>
    </location>
</feature>
<gene>
    <name evidence="2" type="ORF">SPDO_14640</name>
</gene>
<feature type="transmembrane region" description="Helical" evidence="1">
    <location>
        <begin position="334"/>
        <end position="352"/>
    </location>
</feature>
<name>A0A245ZNZ6_9SPHN</name>
<protein>
    <recommendedName>
        <fullName evidence="4">Polysaccharide biosynthesis protein</fullName>
    </recommendedName>
</protein>
<feature type="transmembrane region" description="Helical" evidence="1">
    <location>
        <begin position="300"/>
        <end position="322"/>
    </location>
</feature>
<proteinExistence type="predicted"/>
<feature type="transmembrane region" description="Helical" evidence="1">
    <location>
        <begin position="373"/>
        <end position="392"/>
    </location>
</feature>
<evidence type="ECO:0000313" key="3">
    <source>
        <dbReference type="Proteomes" id="UP000197290"/>
    </source>
</evidence>
<evidence type="ECO:0000256" key="1">
    <source>
        <dbReference type="SAM" id="Phobius"/>
    </source>
</evidence>
<dbReference type="AlphaFoldDB" id="A0A245ZNZ6"/>
<dbReference type="RefSeq" id="WP_158212159.1">
    <property type="nucleotide sequence ID" value="NZ_NBBI01000002.1"/>
</dbReference>
<feature type="transmembrane region" description="Helical" evidence="1">
    <location>
        <begin position="117"/>
        <end position="137"/>
    </location>
</feature>
<keyword evidence="1" id="KW-0472">Membrane</keyword>
<sequence>MARDALNGSGHWYRLRVRRYLIAGLGPVVLAGTHFLLSFAMLRLETPAAFGTFTFLFVAAQFTVALAMALFGAPLQTISAPSAQDRAQAGAAILSATGVAAAFATLCFGLLASAMTLPVPAALCYGGYTGLMILRWVGRAWAYAHDRPAAPAISDLSYGALTLLAFGGGAYGLRLQPETACYGALAIGAAGSLVAFGAPYLSCLIVPPTRRAWRSYRETWRSQSRWALLGVVGSEAAANTHVYLVTLTAGAAAMAPLAAAALLLRPLNVVQNALGEYERPQMAQLVAASAHDELRRTMRLFFGVLMLAWLGAVVLAVGILRFAPHLVFPVDYDLGIVSAAAVSWMSVTLLILMQVPANIMVQAAGGYRQLARAVIWSSLVNVGAVAVTLALFAPVWTIAAMALGWLVDLALVQRAARQQWRNMPAGAGAAVP</sequence>
<evidence type="ECO:0008006" key="4">
    <source>
        <dbReference type="Google" id="ProtNLM"/>
    </source>
</evidence>
<keyword evidence="3" id="KW-1185">Reference proteome</keyword>
<feature type="transmembrane region" description="Helical" evidence="1">
    <location>
        <begin position="20"/>
        <end position="42"/>
    </location>
</feature>